<dbReference type="InterPro" id="IPR036388">
    <property type="entry name" value="WH-like_DNA-bd_sf"/>
</dbReference>
<dbReference type="Pfam" id="PF03466">
    <property type="entry name" value="LysR_substrate"/>
    <property type="match status" value="1"/>
</dbReference>
<evidence type="ECO:0000313" key="6">
    <source>
        <dbReference type="EMBL" id="PWS30420.1"/>
    </source>
</evidence>
<evidence type="ECO:0000256" key="3">
    <source>
        <dbReference type="ARBA" id="ARBA00023125"/>
    </source>
</evidence>
<dbReference type="AlphaFoldDB" id="A0A317EU03"/>
<keyword evidence="3" id="KW-0238">DNA-binding</keyword>
<dbReference type="PANTHER" id="PTHR30126">
    <property type="entry name" value="HTH-TYPE TRANSCRIPTIONAL REGULATOR"/>
    <property type="match status" value="1"/>
</dbReference>
<dbReference type="InterPro" id="IPR000847">
    <property type="entry name" value="LysR_HTH_N"/>
</dbReference>
<organism evidence="6 7">
    <name type="scientific">Pedobacter paludis</name>
    <dbReference type="NCBI Taxonomy" id="2203212"/>
    <lineage>
        <taxon>Bacteria</taxon>
        <taxon>Pseudomonadati</taxon>
        <taxon>Bacteroidota</taxon>
        <taxon>Sphingobacteriia</taxon>
        <taxon>Sphingobacteriales</taxon>
        <taxon>Sphingobacteriaceae</taxon>
        <taxon>Pedobacter</taxon>
    </lineage>
</organism>
<dbReference type="RefSeq" id="WP_109931699.1">
    <property type="nucleotide sequence ID" value="NZ_QGNY01000007.1"/>
</dbReference>
<sequence length="308" mass="35381">MINLEWFRTFKVIYEAGTLSAAAKDLFISQPGVSLHLSSLESFAGHRLFDRDTRKMVATERGTMLYNFIIDHMNKLEEAEHIFRRKSKAEKPTVSVAMSMEIFQHVLESNITDLPFNLVTRFGDCPQMLQDLNNGTLDLILTTLKGTQHNLDYKPFNTEKIILICGNQTDTSEFAELLSQDNRPALRDWLNNQIWYTTAYDMEYLKNFWSASFDALPSFRPKYVVPSFASILRCMSNNKGFAVVPDFLCGKELAEKGIKLAWEGSPPVENTLYFAKRKNTAYPDEIKYLEDILNKNWPVGMEKLSLVD</sequence>
<reference evidence="7" key="1">
    <citation type="submission" date="2018-05" db="EMBL/GenBank/DDBJ databases">
        <title>Pedobacter paludis sp. nov., isolated from wetland soil.</title>
        <authorList>
            <person name="Zhang Y."/>
        </authorList>
    </citation>
    <scope>NUCLEOTIDE SEQUENCE [LARGE SCALE GENOMIC DNA]</scope>
    <source>
        <strain evidence="7">R-8</strain>
    </source>
</reference>
<name>A0A317EU03_9SPHI</name>
<dbReference type="SUPFAM" id="SSF46785">
    <property type="entry name" value="Winged helix' DNA-binding domain"/>
    <property type="match status" value="1"/>
</dbReference>
<dbReference type="InterPro" id="IPR005119">
    <property type="entry name" value="LysR_subst-bd"/>
</dbReference>
<dbReference type="Gene3D" id="1.10.10.10">
    <property type="entry name" value="Winged helix-like DNA-binding domain superfamily/Winged helix DNA-binding domain"/>
    <property type="match status" value="1"/>
</dbReference>
<dbReference type="InterPro" id="IPR036390">
    <property type="entry name" value="WH_DNA-bd_sf"/>
</dbReference>
<dbReference type="EMBL" id="QGNY01000007">
    <property type="protein sequence ID" value="PWS30420.1"/>
    <property type="molecule type" value="Genomic_DNA"/>
</dbReference>
<keyword evidence="2" id="KW-0805">Transcription regulation</keyword>
<dbReference type="Proteomes" id="UP000245391">
    <property type="component" value="Unassembled WGS sequence"/>
</dbReference>
<dbReference type="GO" id="GO:0000976">
    <property type="term" value="F:transcription cis-regulatory region binding"/>
    <property type="evidence" value="ECO:0007669"/>
    <property type="project" value="TreeGrafter"/>
</dbReference>
<dbReference type="PRINTS" id="PR00039">
    <property type="entry name" value="HTHLYSR"/>
</dbReference>
<keyword evidence="7" id="KW-1185">Reference proteome</keyword>
<protein>
    <submittedName>
        <fullName evidence="6">LysR family transcriptional regulator</fullName>
    </submittedName>
</protein>
<evidence type="ECO:0000256" key="2">
    <source>
        <dbReference type="ARBA" id="ARBA00023015"/>
    </source>
</evidence>
<gene>
    <name evidence="6" type="ORF">DF947_18525</name>
</gene>
<dbReference type="SUPFAM" id="SSF53850">
    <property type="entry name" value="Periplasmic binding protein-like II"/>
    <property type="match status" value="1"/>
</dbReference>
<keyword evidence="4" id="KW-0804">Transcription</keyword>
<dbReference type="PANTHER" id="PTHR30126:SF39">
    <property type="entry name" value="HTH-TYPE TRANSCRIPTIONAL REGULATOR CYSL"/>
    <property type="match status" value="1"/>
</dbReference>
<dbReference type="OrthoDB" id="646694at2"/>
<dbReference type="Pfam" id="PF00126">
    <property type="entry name" value="HTH_1"/>
    <property type="match status" value="1"/>
</dbReference>
<accession>A0A317EU03</accession>
<dbReference type="Gene3D" id="3.40.190.10">
    <property type="entry name" value="Periplasmic binding protein-like II"/>
    <property type="match status" value="2"/>
</dbReference>
<dbReference type="GO" id="GO:0003700">
    <property type="term" value="F:DNA-binding transcription factor activity"/>
    <property type="evidence" value="ECO:0007669"/>
    <property type="project" value="InterPro"/>
</dbReference>
<comment type="similarity">
    <text evidence="1">Belongs to the LysR transcriptional regulatory family.</text>
</comment>
<proteinExistence type="inferred from homology"/>
<evidence type="ECO:0000313" key="7">
    <source>
        <dbReference type="Proteomes" id="UP000245391"/>
    </source>
</evidence>
<evidence type="ECO:0000256" key="1">
    <source>
        <dbReference type="ARBA" id="ARBA00009437"/>
    </source>
</evidence>
<dbReference type="PROSITE" id="PS50931">
    <property type="entry name" value="HTH_LYSR"/>
    <property type="match status" value="1"/>
</dbReference>
<evidence type="ECO:0000259" key="5">
    <source>
        <dbReference type="PROSITE" id="PS50931"/>
    </source>
</evidence>
<evidence type="ECO:0000256" key="4">
    <source>
        <dbReference type="ARBA" id="ARBA00023163"/>
    </source>
</evidence>
<comment type="caution">
    <text evidence="6">The sequence shown here is derived from an EMBL/GenBank/DDBJ whole genome shotgun (WGS) entry which is preliminary data.</text>
</comment>
<feature type="domain" description="HTH lysR-type" evidence="5">
    <location>
        <begin position="2"/>
        <end position="59"/>
    </location>
</feature>